<feature type="domain" description="TLDc" evidence="2">
    <location>
        <begin position="389"/>
        <end position="498"/>
    </location>
</feature>
<protein>
    <recommendedName>
        <fullName evidence="2">TLDc domain-containing protein</fullName>
    </recommendedName>
</protein>
<dbReference type="PANTHER" id="PTHR23354">
    <property type="entry name" value="NUCLEOLAR PROTEIN 7/ESTROGEN RECEPTOR COACTIVATOR-RELATED"/>
    <property type="match status" value="1"/>
</dbReference>
<proteinExistence type="predicted"/>
<comment type="caution">
    <text evidence="3">The sequence shown here is derived from an EMBL/GenBank/DDBJ whole genome shotgun (WGS) entry which is preliminary data.</text>
</comment>
<reference evidence="3 4" key="1">
    <citation type="journal article" date="2015" name="Sci. Rep.">
        <title>Genome of the facultative scuticociliatosis pathogen Pseudocohnilembus persalinus provides insight into its virulence through horizontal gene transfer.</title>
        <authorList>
            <person name="Xiong J."/>
            <person name="Wang G."/>
            <person name="Cheng J."/>
            <person name="Tian M."/>
            <person name="Pan X."/>
            <person name="Warren A."/>
            <person name="Jiang C."/>
            <person name="Yuan D."/>
            <person name="Miao W."/>
        </authorList>
    </citation>
    <scope>NUCLEOTIDE SEQUENCE [LARGE SCALE GENOMIC DNA]</scope>
    <source>
        <strain evidence="3">36N120E</strain>
    </source>
</reference>
<evidence type="ECO:0000313" key="4">
    <source>
        <dbReference type="Proteomes" id="UP000054937"/>
    </source>
</evidence>
<evidence type="ECO:0000259" key="2">
    <source>
        <dbReference type="Pfam" id="PF07534"/>
    </source>
</evidence>
<dbReference type="OMA" id="EDETHYC"/>
<organism evidence="3 4">
    <name type="scientific">Pseudocohnilembus persalinus</name>
    <name type="common">Ciliate</name>
    <dbReference type="NCBI Taxonomy" id="266149"/>
    <lineage>
        <taxon>Eukaryota</taxon>
        <taxon>Sar</taxon>
        <taxon>Alveolata</taxon>
        <taxon>Ciliophora</taxon>
        <taxon>Intramacronucleata</taxon>
        <taxon>Oligohymenophorea</taxon>
        <taxon>Scuticociliatia</taxon>
        <taxon>Philasterida</taxon>
        <taxon>Pseudocohnilembidae</taxon>
        <taxon>Pseudocohnilembus</taxon>
    </lineage>
</organism>
<keyword evidence="4" id="KW-1185">Reference proteome</keyword>
<dbReference type="OrthoDB" id="10065050at2759"/>
<gene>
    <name evidence="3" type="ORF">PPERSA_05333</name>
</gene>
<feature type="region of interest" description="Disordered" evidence="1">
    <location>
        <begin position="1"/>
        <end position="20"/>
    </location>
</feature>
<name>A0A0V0R6U0_PSEPJ</name>
<dbReference type="EMBL" id="LDAU01000042">
    <property type="protein sequence ID" value="KRX09941.1"/>
    <property type="molecule type" value="Genomic_DNA"/>
</dbReference>
<accession>A0A0V0R6U0</accession>
<dbReference type="InterPro" id="IPR006571">
    <property type="entry name" value="TLDc_dom"/>
</dbReference>
<evidence type="ECO:0000256" key="1">
    <source>
        <dbReference type="SAM" id="MobiDB-lite"/>
    </source>
</evidence>
<sequence>MGGCHSEINKNKKKTNKISKQSNTKISMLILNKSDLITNDPEQDSHFFLVEDVWYKDHERPELLFDPKKFIKFYKDYRQLQIHYAQNWENLTIEKPEEDIQENETLIIAKQSFDSQGKKAALNEWRYVIRKGVPLSLIRDLIQCVFNMNPKIISKEYEEIKAFDQYFKLQYNPLVVNTTALLFLFLNEDETHYCIKSMLENSIEQLNRHQTQAMKLLRWHFTLTQEDSNKNAKLFIDHCSRRSSDFRNLVAHFEKCGFLKQYMQIFIDESNKIFMDIFKYSTCIRIFTIFLNEGVRVFYKIFYGYTMILRPRLLLSQDPAILKDLILLSHIDEEISQLEKLFKMAYTLKIKNNNKDFQQIRISNLVSQPALNVYYRPRVKDQSEIINYNSVFGAFLDTMINIDNKKSFYGGNESFVFQLAPNQEVYMTNTDTKEGEDINKNHILSTTDYLQIGINDPAITLKDDLSGYTQKCETYLSPPLNNSNTDTFSTSILELYYLKF</sequence>
<dbReference type="InParanoid" id="A0A0V0R6U0"/>
<dbReference type="Pfam" id="PF07534">
    <property type="entry name" value="TLD"/>
    <property type="match status" value="1"/>
</dbReference>
<dbReference type="AlphaFoldDB" id="A0A0V0R6U0"/>
<dbReference type="Gene3D" id="1.10.472.80">
    <property type="entry name" value="Ypt/Rab-GAP domain of gyp1p, domain 3"/>
    <property type="match status" value="1"/>
</dbReference>
<dbReference type="Proteomes" id="UP000054937">
    <property type="component" value="Unassembled WGS sequence"/>
</dbReference>
<evidence type="ECO:0000313" key="3">
    <source>
        <dbReference type="EMBL" id="KRX09941.1"/>
    </source>
</evidence>